<dbReference type="PANTHER" id="PTHR37686:SF1">
    <property type="entry name" value="LD36006P"/>
    <property type="match status" value="1"/>
</dbReference>
<feature type="region of interest" description="Disordered" evidence="1">
    <location>
        <begin position="67"/>
        <end position="104"/>
    </location>
</feature>
<dbReference type="Pfam" id="PF25228">
    <property type="entry name" value="Lips"/>
    <property type="match status" value="1"/>
</dbReference>
<dbReference type="OrthoDB" id="10003277at2759"/>
<keyword evidence="3" id="KW-1185">Reference proteome</keyword>
<dbReference type="Proteomes" id="UP000235965">
    <property type="component" value="Unassembled WGS sequence"/>
</dbReference>
<proteinExistence type="predicted"/>
<comment type="caution">
    <text evidence="2">The sequence shown here is derived from an EMBL/GenBank/DDBJ whole genome shotgun (WGS) entry which is preliminary data.</text>
</comment>
<gene>
    <name evidence="2" type="ORF">B7P43_G04727</name>
</gene>
<dbReference type="InterPro" id="IPR057435">
    <property type="entry name" value="Lips"/>
</dbReference>
<dbReference type="PANTHER" id="PTHR37686">
    <property type="entry name" value="LD36006P"/>
    <property type="match status" value="1"/>
</dbReference>
<evidence type="ECO:0000313" key="3">
    <source>
        <dbReference type="Proteomes" id="UP000235965"/>
    </source>
</evidence>
<dbReference type="EMBL" id="NEVH01024535">
    <property type="protein sequence ID" value="PNF16893.1"/>
    <property type="molecule type" value="Genomic_DNA"/>
</dbReference>
<evidence type="ECO:0000256" key="1">
    <source>
        <dbReference type="SAM" id="MobiDB-lite"/>
    </source>
</evidence>
<name>A0A2J7PKM9_9NEOP</name>
<accession>A0A2J7PKM9</accession>
<dbReference type="AlphaFoldDB" id="A0A2J7PKM9"/>
<protein>
    <submittedName>
        <fullName evidence="2">Uncharacterized protein</fullName>
    </submittedName>
</protein>
<evidence type="ECO:0000313" key="2">
    <source>
        <dbReference type="EMBL" id="PNF16893.1"/>
    </source>
</evidence>
<sequence length="333" mass="37887">MMSSGPRTSHPPDGLEPEREPVKFDVHLRGAPNEVVQLVQNIKDVAEQFLYHWKTFPIVLPQPLTVSSPPVHQHQHQNSTGGNSSELNGSNVAGSTDNNGSSLSLARRSNKHLNMRDLFLAPSFDELDAVAVDSKGEPRRLSSKQLEYIRERGEFEVESLNFAGQVHKWRLSQLLQKGTERSQESLLNDLALALRFIIVTARGRLFSHFFSLYKALRALLTGLLRLLDIIIGVPSLQAHNLDAKIREERCRYLVAELVCRTEFEDSLELLCGFVRRQLRRATMEKFEVEREASHPPVPVPYLFLTPKVMHPPFYVLIVLKYVLWCESTFGQLL</sequence>
<reference evidence="2 3" key="1">
    <citation type="submission" date="2017-12" db="EMBL/GenBank/DDBJ databases">
        <title>Hemimetabolous genomes reveal molecular basis of termite eusociality.</title>
        <authorList>
            <person name="Harrison M.C."/>
            <person name="Jongepier E."/>
            <person name="Robertson H.M."/>
            <person name="Arning N."/>
            <person name="Bitard-Feildel T."/>
            <person name="Chao H."/>
            <person name="Childers C.P."/>
            <person name="Dinh H."/>
            <person name="Doddapaneni H."/>
            <person name="Dugan S."/>
            <person name="Gowin J."/>
            <person name="Greiner C."/>
            <person name="Han Y."/>
            <person name="Hu H."/>
            <person name="Hughes D.S.T."/>
            <person name="Huylmans A.-K."/>
            <person name="Kemena C."/>
            <person name="Kremer L.P.M."/>
            <person name="Lee S.L."/>
            <person name="Lopez-Ezquerra A."/>
            <person name="Mallet L."/>
            <person name="Monroy-Kuhn J.M."/>
            <person name="Moser A."/>
            <person name="Murali S.C."/>
            <person name="Muzny D.M."/>
            <person name="Otani S."/>
            <person name="Piulachs M.-D."/>
            <person name="Poelchau M."/>
            <person name="Qu J."/>
            <person name="Schaub F."/>
            <person name="Wada-Katsumata A."/>
            <person name="Worley K.C."/>
            <person name="Xie Q."/>
            <person name="Ylla G."/>
            <person name="Poulsen M."/>
            <person name="Gibbs R.A."/>
            <person name="Schal C."/>
            <person name="Richards S."/>
            <person name="Belles X."/>
            <person name="Korb J."/>
            <person name="Bornberg-Bauer E."/>
        </authorList>
    </citation>
    <scope>NUCLEOTIDE SEQUENCE [LARGE SCALE GENOMIC DNA]</scope>
    <source>
        <tissue evidence="2">Whole body</tissue>
    </source>
</reference>
<organism evidence="2 3">
    <name type="scientific">Cryptotermes secundus</name>
    <dbReference type="NCBI Taxonomy" id="105785"/>
    <lineage>
        <taxon>Eukaryota</taxon>
        <taxon>Metazoa</taxon>
        <taxon>Ecdysozoa</taxon>
        <taxon>Arthropoda</taxon>
        <taxon>Hexapoda</taxon>
        <taxon>Insecta</taxon>
        <taxon>Pterygota</taxon>
        <taxon>Neoptera</taxon>
        <taxon>Polyneoptera</taxon>
        <taxon>Dictyoptera</taxon>
        <taxon>Blattodea</taxon>
        <taxon>Blattoidea</taxon>
        <taxon>Termitoidae</taxon>
        <taxon>Kalotermitidae</taxon>
        <taxon>Cryptotermitinae</taxon>
        <taxon>Cryptotermes</taxon>
    </lineage>
</organism>